<organism evidence="1 2">
    <name type="scientific">Panicum virgatum</name>
    <name type="common">Blackwell switchgrass</name>
    <dbReference type="NCBI Taxonomy" id="38727"/>
    <lineage>
        <taxon>Eukaryota</taxon>
        <taxon>Viridiplantae</taxon>
        <taxon>Streptophyta</taxon>
        <taxon>Embryophyta</taxon>
        <taxon>Tracheophyta</taxon>
        <taxon>Spermatophyta</taxon>
        <taxon>Magnoliopsida</taxon>
        <taxon>Liliopsida</taxon>
        <taxon>Poales</taxon>
        <taxon>Poaceae</taxon>
        <taxon>PACMAD clade</taxon>
        <taxon>Panicoideae</taxon>
        <taxon>Panicodae</taxon>
        <taxon>Paniceae</taxon>
        <taxon>Panicinae</taxon>
        <taxon>Panicum</taxon>
        <taxon>Panicum sect. Hiantes</taxon>
    </lineage>
</organism>
<comment type="caution">
    <text evidence="1">The sequence shown here is derived from an EMBL/GenBank/DDBJ whole genome shotgun (WGS) entry which is preliminary data.</text>
</comment>
<evidence type="ECO:0000313" key="2">
    <source>
        <dbReference type="Proteomes" id="UP000823388"/>
    </source>
</evidence>
<reference evidence="1" key="1">
    <citation type="submission" date="2020-05" db="EMBL/GenBank/DDBJ databases">
        <title>WGS assembly of Panicum virgatum.</title>
        <authorList>
            <person name="Lovell J.T."/>
            <person name="Jenkins J."/>
            <person name="Shu S."/>
            <person name="Juenger T.E."/>
            <person name="Schmutz J."/>
        </authorList>
    </citation>
    <scope>NUCLEOTIDE SEQUENCE</scope>
    <source>
        <strain evidence="1">AP13</strain>
    </source>
</reference>
<proteinExistence type="predicted"/>
<sequence length="150" mass="15934">MAGTCCEGAGASASALPVAFHRPPVARLQRGSCSTGTRAHGVKPGRPGPPCRRSCSCETASCLAPCCRLTTTTRAGPRGGPVDRNHASTVMTGSGSVDMVSTWPVVYSSFQLFQKKMVVHSNLQSAPRSIWMSSSLPRTLVLETFRRMHS</sequence>
<evidence type="ECO:0000313" key="1">
    <source>
        <dbReference type="EMBL" id="KAG2583765.1"/>
    </source>
</evidence>
<dbReference type="AlphaFoldDB" id="A0A8T0RF92"/>
<dbReference type="EMBL" id="CM029047">
    <property type="protein sequence ID" value="KAG2583765.1"/>
    <property type="molecule type" value="Genomic_DNA"/>
</dbReference>
<keyword evidence="2" id="KW-1185">Reference proteome</keyword>
<dbReference type="Proteomes" id="UP000823388">
    <property type="component" value="Chromosome 6K"/>
</dbReference>
<gene>
    <name evidence="1" type="ORF">PVAP13_6KG239500</name>
</gene>
<accession>A0A8T0RF92</accession>
<name>A0A8T0RF92_PANVG</name>
<protein>
    <submittedName>
        <fullName evidence="1">Uncharacterized protein</fullName>
    </submittedName>
</protein>